<feature type="non-terminal residue" evidence="1">
    <location>
        <position position="1"/>
    </location>
</feature>
<dbReference type="EMBL" id="CAJVPT010070741">
    <property type="protein sequence ID" value="CAG8779751.1"/>
    <property type="molecule type" value="Genomic_DNA"/>
</dbReference>
<reference evidence="1" key="1">
    <citation type="submission" date="2021-06" db="EMBL/GenBank/DDBJ databases">
        <authorList>
            <person name="Kallberg Y."/>
            <person name="Tangrot J."/>
            <person name="Rosling A."/>
        </authorList>
    </citation>
    <scope>NUCLEOTIDE SEQUENCE</scope>
    <source>
        <strain evidence="1">CL356</strain>
    </source>
</reference>
<evidence type="ECO:0000313" key="1">
    <source>
        <dbReference type="EMBL" id="CAG8779751.1"/>
    </source>
</evidence>
<evidence type="ECO:0000313" key="2">
    <source>
        <dbReference type="Proteomes" id="UP000789525"/>
    </source>
</evidence>
<dbReference type="Proteomes" id="UP000789525">
    <property type="component" value="Unassembled WGS sequence"/>
</dbReference>
<organism evidence="1 2">
    <name type="scientific">Acaulospora colombiana</name>
    <dbReference type="NCBI Taxonomy" id="27376"/>
    <lineage>
        <taxon>Eukaryota</taxon>
        <taxon>Fungi</taxon>
        <taxon>Fungi incertae sedis</taxon>
        <taxon>Mucoromycota</taxon>
        <taxon>Glomeromycotina</taxon>
        <taxon>Glomeromycetes</taxon>
        <taxon>Diversisporales</taxon>
        <taxon>Acaulosporaceae</taxon>
        <taxon>Acaulospora</taxon>
    </lineage>
</organism>
<sequence>RSLALVLNQRKHLASSSQHVMRAVIEDPSADITCTNCRERGIRCKDDYADSKKQLRRGKRINQLELEDNLQDQSEELPMYNTPLRPRTIIPTLKP</sequence>
<protein>
    <submittedName>
        <fullName evidence="1">16208_t:CDS:1</fullName>
    </submittedName>
</protein>
<accession>A0ACA9R6V2</accession>
<comment type="caution">
    <text evidence="1">The sequence shown here is derived from an EMBL/GenBank/DDBJ whole genome shotgun (WGS) entry which is preliminary data.</text>
</comment>
<name>A0ACA9R6V2_9GLOM</name>
<feature type="non-terminal residue" evidence="1">
    <location>
        <position position="95"/>
    </location>
</feature>
<keyword evidence="2" id="KW-1185">Reference proteome</keyword>
<proteinExistence type="predicted"/>
<gene>
    <name evidence="1" type="ORF">ACOLOM_LOCUS14268</name>
</gene>